<dbReference type="PANTHER" id="PTHR48022:SF23">
    <property type="entry name" value="MAJOR FACILITATOR SUPERFAMILY (MFS) PROFILE DOMAIN-CONTAINING PROTEIN"/>
    <property type="match status" value="1"/>
</dbReference>
<proteinExistence type="inferred from homology"/>
<feature type="transmembrane region" description="Helical" evidence="8">
    <location>
        <begin position="101"/>
        <end position="123"/>
    </location>
</feature>
<comment type="subcellular location">
    <subcellularLocation>
        <location evidence="1">Membrane</location>
        <topology evidence="1">Multi-pass membrane protein</topology>
    </subcellularLocation>
</comment>
<dbReference type="InterPro" id="IPR020846">
    <property type="entry name" value="MFS_dom"/>
</dbReference>
<dbReference type="GO" id="GO:0005351">
    <property type="term" value="F:carbohydrate:proton symporter activity"/>
    <property type="evidence" value="ECO:0007669"/>
    <property type="project" value="TreeGrafter"/>
</dbReference>
<dbReference type="Proteomes" id="UP000559256">
    <property type="component" value="Unassembled WGS sequence"/>
</dbReference>
<dbReference type="SUPFAM" id="SSF103473">
    <property type="entry name" value="MFS general substrate transporter"/>
    <property type="match status" value="1"/>
</dbReference>
<dbReference type="InterPro" id="IPR003663">
    <property type="entry name" value="Sugar/inositol_transpt"/>
</dbReference>
<keyword evidence="3" id="KW-0813">Transport</keyword>
<sequence length="314" mass="34948">MFLGLFTIKESPRFLASVGRPDEALDILAYLRRKPRDAPEVLHEFAESEAKEAFLAKGNFVRFVIAFVIFLLQRWSGQNSAGYYAPRIFASIGYTGTKNSLLASGVYGIIKFVSTTFFVFFGVESLGRRWSLFISSMGMGILFYILGAVLKTHPPSATNANDTGASPSAASKVMAAMLYIYVVFYSMGVGPLPWIYVSDIFPTRTRHYGLAVASASRWLWNYVVSKVTPDLITDLGWKIFMMFATIDIGALAAFALIIPETKGRSLEDMDVIFGTITVEQRQADITRMEEHIDHDRNWDASASSTRSMDADTKV</sequence>
<dbReference type="InterPro" id="IPR005829">
    <property type="entry name" value="Sugar_transporter_CS"/>
</dbReference>
<dbReference type="GO" id="GO:0016020">
    <property type="term" value="C:membrane"/>
    <property type="evidence" value="ECO:0007669"/>
    <property type="project" value="UniProtKB-SubCell"/>
</dbReference>
<feature type="transmembrane region" description="Helical" evidence="8">
    <location>
        <begin position="237"/>
        <end position="258"/>
    </location>
</feature>
<keyword evidence="6 8" id="KW-0472">Membrane</keyword>
<dbReference type="PRINTS" id="PR00171">
    <property type="entry name" value="SUGRTRNSPORT"/>
</dbReference>
<organism evidence="10 11">
    <name type="scientific">Tetrapyrgos nigripes</name>
    <dbReference type="NCBI Taxonomy" id="182062"/>
    <lineage>
        <taxon>Eukaryota</taxon>
        <taxon>Fungi</taxon>
        <taxon>Dikarya</taxon>
        <taxon>Basidiomycota</taxon>
        <taxon>Agaricomycotina</taxon>
        <taxon>Agaricomycetes</taxon>
        <taxon>Agaricomycetidae</taxon>
        <taxon>Agaricales</taxon>
        <taxon>Marasmiineae</taxon>
        <taxon>Marasmiaceae</taxon>
        <taxon>Tetrapyrgos</taxon>
    </lineage>
</organism>
<evidence type="ECO:0000256" key="4">
    <source>
        <dbReference type="ARBA" id="ARBA00022692"/>
    </source>
</evidence>
<gene>
    <name evidence="10" type="ORF">D9758_008577</name>
</gene>
<accession>A0A8H5G5U2</accession>
<reference evidence="10 11" key="1">
    <citation type="journal article" date="2020" name="ISME J.">
        <title>Uncovering the hidden diversity of litter-decomposition mechanisms in mushroom-forming fungi.</title>
        <authorList>
            <person name="Floudas D."/>
            <person name="Bentzer J."/>
            <person name="Ahren D."/>
            <person name="Johansson T."/>
            <person name="Persson P."/>
            <person name="Tunlid A."/>
        </authorList>
    </citation>
    <scope>NUCLEOTIDE SEQUENCE [LARGE SCALE GENOMIC DNA]</scope>
    <source>
        <strain evidence="10 11">CBS 291.85</strain>
    </source>
</reference>
<dbReference type="Gene3D" id="1.20.1250.20">
    <property type="entry name" value="MFS general substrate transporter like domains"/>
    <property type="match status" value="1"/>
</dbReference>
<evidence type="ECO:0000256" key="2">
    <source>
        <dbReference type="ARBA" id="ARBA00010992"/>
    </source>
</evidence>
<evidence type="ECO:0000256" key="6">
    <source>
        <dbReference type="ARBA" id="ARBA00023136"/>
    </source>
</evidence>
<dbReference type="InterPro" id="IPR005828">
    <property type="entry name" value="MFS_sugar_transport-like"/>
</dbReference>
<feature type="domain" description="Major facilitator superfamily (MFS) profile" evidence="9">
    <location>
        <begin position="1"/>
        <end position="262"/>
    </location>
</feature>
<comment type="caution">
    <text evidence="10">The sequence shown here is derived from an EMBL/GenBank/DDBJ whole genome shotgun (WGS) entry which is preliminary data.</text>
</comment>
<comment type="similarity">
    <text evidence="2">Belongs to the major facilitator superfamily. Sugar transporter (TC 2.A.1.1) family.</text>
</comment>
<feature type="transmembrane region" description="Helical" evidence="8">
    <location>
        <begin position="176"/>
        <end position="196"/>
    </location>
</feature>
<evidence type="ECO:0000256" key="8">
    <source>
        <dbReference type="SAM" id="Phobius"/>
    </source>
</evidence>
<evidence type="ECO:0000313" key="10">
    <source>
        <dbReference type="EMBL" id="KAF5358771.1"/>
    </source>
</evidence>
<keyword evidence="11" id="KW-1185">Reference proteome</keyword>
<dbReference type="Pfam" id="PF00083">
    <property type="entry name" value="Sugar_tr"/>
    <property type="match status" value="1"/>
</dbReference>
<dbReference type="AlphaFoldDB" id="A0A8H5G5U2"/>
<evidence type="ECO:0000256" key="5">
    <source>
        <dbReference type="ARBA" id="ARBA00022989"/>
    </source>
</evidence>
<dbReference type="PANTHER" id="PTHR48022">
    <property type="entry name" value="PLASTIDIC GLUCOSE TRANSPORTER 4"/>
    <property type="match status" value="1"/>
</dbReference>
<dbReference type="InterPro" id="IPR050360">
    <property type="entry name" value="MFS_Sugar_Transporters"/>
</dbReference>
<keyword evidence="5 8" id="KW-1133">Transmembrane helix</keyword>
<evidence type="ECO:0000256" key="1">
    <source>
        <dbReference type="ARBA" id="ARBA00004141"/>
    </source>
</evidence>
<dbReference type="InterPro" id="IPR036259">
    <property type="entry name" value="MFS_trans_sf"/>
</dbReference>
<evidence type="ECO:0000313" key="11">
    <source>
        <dbReference type="Proteomes" id="UP000559256"/>
    </source>
</evidence>
<evidence type="ECO:0000256" key="3">
    <source>
        <dbReference type="ARBA" id="ARBA00022448"/>
    </source>
</evidence>
<dbReference type="PROSITE" id="PS50850">
    <property type="entry name" value="MFS"/>
    <property type="match status" value="1"/>
</dbReference>
<feature type="transmembrane region" description="Helical" evidence="8">
    <location>
        <begin position="130"/>
        <end position="150"/>
    </location>
</feature>
<keyword evidence="4 8" id="KW-0812">Transmembrane</keyword>
<evidence type="ECO:0000256" key="7">
    <source>
        <dbReference type="ARBA" id="ARBA00049119"/>
    </source>
</evidence>
<comment type="catalytic activity">
    <reaction evidence="7">
        <text>myo-inositol(out) + H(+)(out) = myo-inositol(in) + H(+)(in)</text>
        <dbReference type="Rhea" id="RHEA:60364"/>
        <dbReference type="ChEBI" id="CHEBI:15378"/>
        <dbReference type="ChEBI" id="CHEBI:17268"/>
    </reaction>
</comment>
<feature type="transmembrane region" description="Helical" evidence="8">
    <location>
        <begin position="60"/>
        <end position="76"/>
    </location>
</feature>
<dbReference type="EMBL" id="JAACJM010000048">
    <property type="protein sequence ID" value="KAF5358771.1"/>
    <property type="molecule type" value="Genomic_DNA"/>
</dbReference>
<protein>
    <recommendedName>
        <fullName evidence="9">Major facilitator superfamily (MFS) profile domain-containing protein</fullName>
    </recommendedName>
</protein>
<name>A0A8H5G5U2_9AGAR</name>
<evidence type="ECO:0000259" key="9">
    <source>
        <dbReference type="PROSITE" id="PS50850"/>
    </source>
</evidence>
<dbReference type="OrthoDB" id="3012718at2759"/>
<dbReference type="PROSITE" id="PS00216">
    <property type="entry name" value="SUGAR_TRANSPORT_1"/>
    <property type="match status" value="1"/>
</dbReference>